<organism evidence="3 4">
    <name type="scientific">Musa troglodytarum</name>
    <name type="common">fe'i banana</name>
    <dbReference type="NCBI Taxonomy" id="320322"/>
    <lineage>
        <taxon>Eukaryota</taxon>
        <taxon>Viridiplantae</taxon>
        <taxon>Streptophyta</taxon>
        <taxon>Embryophyta</taxon>
        <taxon>Tracheophyta</taxon>
        <taxon>Spermatophyta</taxon>
        <taxon>Magnoliopsida</taxon>
        <taxon>Liliopsida</taxon>
        <taxon>Zingiberales</taxon>
        <taxon>Musaceae</taxon>
        <taxon>Musa</taxon>
    </lineage>
</organism>
<evidence type="ECO:0000313" key="4">
    <source>
        <dbReference type="Proteomes" id="UP001055439"/>
    </source>
</evidence>
<gene>
    <name evidence="2" type="ORF">MUK42_19821</name>
    <name evidence="3" type="ORF">MUK42_24022</name>
</gene>
<dbReference type="EMBL" id="CP097507">
    <property type="protein sequence ID" value="URE02049.1"/>
    <property type="molecule type" value="Genomic_DNA"/>
</dbReference>
<name>A0A9E7FZ62_9LILI</name>
<proteinExistence type="predicted"/>
<protein>
    <submittedName>
        <fullName evidence="3">Uncharacterized protein</fullName>
    </submittedName>
</protein>
<dbReference type="Proteomes" id="UP001055439">
    <property type="component" value="Chromosome 5"/>
</dbReference>
<feature type="region of interest" description="Disordered" evidence="1">
    <location>
        <begin position="1"/>
        <end position="28"/>
    </location>
</feature>
<accession>A0A9E7FZ62</accession>
<keyword evidence="4" id="KW-1185">Reference proteome</keyword>
<dbReference type="EMBL" id="CP097507">
    <property type="protein sequence ID" value="URE05189.1"/>
    <property type="molecule type" value="Genomic_DNA"/>
</dbReference>
<evidence type="ECO:0000313" key="3">
    <source>
        <dbReference type="EMBL" id="URE05189.1"/>
    </source>
</evidence>
<sequence>AGARHGRGRSHLDGFDDDKATRSQCGSAAALPTSVATAAWGGWGRKGRRCEERTHELVGGRRSPRVMETFTCTLSSPYVPILDSPNQAFSRKETTPPNALLKQILITFKHIDSDKRGGRVDANLEESM</sequence>
<dbReference type="AlphaFoldDB" id="A0A9E7FZ62"/>
<evidence type="ECO:0000256" key="1">
    <source>
        <dbReference type="SAM" id="MobiDB-lite"/>
    </source>
</evidence>
<feature type="non-terminal residue" evidence="3">
    <location>
        <position position="1"/>
    </location>
</feature>
<evidence type="ECO:0000313" key="2">
    <source>
        <dbReference type="EMBL" id="URE02049.1"/>
    </source>
</evidence>
<feature type="compositionally biased region" description="Basic and acidic residues" evidence="1">
    <location>
        <begin position="10"/>
        <end position="21"/>
    </location>
</feature>
<reference evidence="3" key="1">
    <citation type="submission" date="2022-05" db="EMBL/GenBank/DDBJ databases">
        <title>The Musa troglodytarum L. genome provides insights into the mechanism of non-climacteric behaviour and enrichment of carotenoids.</title>
        <authorList>
            <person name="Wang J."/>
        </authorList>
    </citation>
    <scope>NUCLEOTIDE SEQUENCE</scope>
    <source>
        <tissue evidence="3">Leaf</tissue>
    </source>
</reference>